<sequence>MQYFYQINVRIAVVDIFQTRRNDLSLYSFEDYRNKRLSMLPHHDFAALISYRYAGGLAFVGGMCTSKAVMLCGFYPHNPAAMGGIFFHEVAHLVGVPHNNASEKLEISNCQCNHLRHRWKIIGSTDCLKIPGFDHDCTLQQMVNLLSKNHCIKKYEKIPFLTPITIEQSLPICGNGIVERYEQCDCGLRNYCYDLNCRADLCIQIIRTWQMVMHF</sequence>
<dbReference type="Gene3D" id="3.40.390.10">
    <property type="entry name" value="Collagenase (Catalytic Domain)"/>
    <property type="match status" value="1"/>
</dbReference>
<name>A0A3P7PU43_DRAME</name>
<dbReference type="SUPFAM" id="SSF55486">
    <property type="entry name" value="Metalloproteases ('zincins'), catalytic domain"/>
    <property type="match status" value="1"/>
</dbReference>
<accession>A0A3P7PU43</accession>
<dbReference type="GO" id="GO:0004222">
    <property type="term" value="F:metalloendopeptidase activity"/>
    <property type="evidence" value="ECO:0007669"/>
    <property type="project" value="InterPro"/>
</dbReference>
<dbReference type="OrthoDB" id="5951731at2759"/>
<protein>
    <recommendedName>
        <fullName evidence="2">Peptidase M12B domain-containing protein</fullName>
    </recommendedName>
</protein>
<evidence type="ECO:0000259" key="2">
    <source>
        <dbReference type="PROSITE" id="PS50215"/>
    </source>
</evidence>
<dbReference type="PROSITE" id="PS50215">
    <property type="entry name" value="ADAM_MEPRO"/>
    <property type="match status" value="1"/>
</dbReference>
<feature type="active site" evidence="1">
    <location>
        <position position="89"/>
    </location>
</feature>
<reference evidence="3 4" key="1">
    <citation type="submission" date="2018-11" db="EMBL/GenBank/DDBJ databases">
        <authorList>
            <consortium name="Pathogen Informatics"/>
        </authorList>
    </citation>
    <scope>NUCLEOTIDE SEQUENCE [LARGE SCALE GENOMIC DNA]</scope>
</reference>
<keyword evidence="1" id="KW-0479">Metal-binding</keyword>
<dbReference type="STRING" id="318479.A0A3P7PU43"/>
<dbReference type="GO" id="GO:0046872">
    <property type="term" value="F:metal ion binding"/>
    <property type="evidence" value="ECO:0007669"/>
    <property type="project" value="UniProtKB-KW"/>
</dbReference>
<evidence type="ECO:0000256" key="1">
    <source>
        <dbReference type="PROSITE-ProRule" id="PRU00276"/>
    </source>
</evidence>
<dbReference type="EMBL" id="UYYG01001161">
    <property type="protein sequence ID" value="VDN57545.1"/>
    <property type="molecule type" value="Genomic_DNA"/>
</dbReference>
<keyword evidence="4" id="KW-1185">Reference proteome</keyword>
<feature type="binding site" evidence="1">
    <location>
        <position position="98"/>
    </location>
    <ligand>
        <name>Zn(2+)</name>
        <dbReference type="ChEBI" id="CHEBI:29105"/>
        <note>catalytic</note>
    </ligand>
</feature>
<feature type="domain" description="Peptidase M12B" evidence="2">
    <location>
        <begin position="25"/>
        <end position="128"/>
    </location>
</feature>
<dbReference type="PANTHER" id="PTHR11905">
    <property type="entry name" value="ADAM A DISINTEGRIN AND METALLOPROTEASE DOMAIN"/>
    <property type="match status" value="1"/>
</dbReference>
<proteinExistence type="predicted"/>
<dbReference type="InterPro" id="IPR001590">
    <property type="entry name" value="Peptidase_M12B"/>
</dbReference>
<dbReference type="InterPro" id="IPR036436">
    <property type="entry name" value="Disintegrin_dom_sf"/>
</dbReference>
<feature type="binding site" evidence="1">
    <location>
        <position position="92"/>
    </location>
    <ligand>
        <name>Zn(2+)</name>
        <dbReference type="ChEBI" id="CHEBI:29105"/>
        <note>catalytic</note>
    </ligand>
</feature>
<keyword evidence="1" id="KW-0862">Zinc</keyword>
<comment type="caution">
    <text evidence="1">Lacks conserved residue(s) required for the propagation of feature annotation.</text>
</comment>
<dbReference type="Pfam" id="PF01421">
    <property type="entry name" value="Reprolysin"/>
    <property type="match status" value="1"/>
</dbReference>
<dbReference type="Gene3D" id="4.10.70.10">
    <property type="entry name" value="Disintegrin domain"/>
    <property type="match status" value="1"/>
</dbReference>
<dbReference type="GO" id="GO:0006508">
    <property type="term" value="P:proteolysis"/>
    <property type="evidence" value="ECO:0007669"/>
    <property type="project" value="InterPro"/>
</dbReference>
<dbReference type="Proteomes" id="UP000274756">
    <property type="component" value="Unassembled WGS sequence"/>
</dbReference>
<gene>
    <name evidence="3" type="ORF">DME_LOCUS7518</name>
</gene>
<organism evidence="3 4">
    <name type="scientific">Dracunculus medinensis</name>
    <name type="common">Guinea worm</name>
    <dbReference type="NCBI Taxonomy" id="318479"/>
    <lineage>
        <taxon>Eukaryota</taxon>
        <taxon>Metazoa</taxon>
        <taxon>Ecdysozoa</taxon>
        <taxon>Nematoda</taxon>
        <taxon>Chromadorea</taxon>
        <taxon>Rhabditida</taxon>
        <taxon>Spirurina</taxon>
        <taxon>Dracunculoidea</taxon>
        <taxon>Dracunculidae</taxon>
        <taxon>Dracunculus</taxon>
    </lineage>
</organism>
<feature type="binding site" evidence="1">
    <location>
        <position position="88"/>
    </location>
    <ligand>
        <name>Zn(2+)</name>
        <dbReference type="ChEBI" id="CHEBI:29105"/>
        <note>catalytic</note>
    </ligand>
</feature>
<dbReference type="AlphaFoldDB" id="A0A3P7PU43"/>
<dbReference type="PANTHER" id="PTHR11905:SF250">
    <property type="entry name" value="PEPTIDASE M12B DOMAIN-CONTAINING PROTEIN"/>
    <property type="match status" value="1"/>
</dbReference>
<evidence type="ECO:0000313" key="3">
    <source>
        <dbReference type="EMBL" id="VDN57545.1"/>
    </source>
</evidence>
<evidence type="ECO:0000313" key="4">
    <source>
        <dbReference type="Proteomes" id="UP000274756"/>
    </source>
</evidence>
<dbReference type="InterPro" id="IPR024079">
    <property type="entry name" value="MetalloPept_cat_dom_sf"/>
</dbReference>